<dbReference type="SUPFAM" id="SSF48008">
    <property type="entry name" value="GntR ligand-binding domain-like"/>
    <property type="match status" value="1"/>
</dbReference>
<dbReference type="SMART" id="SM00895">
    <property type="entry name" value="FCD"/>
    <property type="match status" value="1"/>
</dbReference>
<name>A0A1G7WZI6_ANETH</name>
<gene>
    <name evidence="5" type="ORF">SAMN04489735_1002248</name>
</gene>
<dbReference type="GO" id="GO:0043565">
    <property type="term" value="F:sequence-specific DNA binding"/>
    <property type="evidence" value="ECO:0007669"/>
    <property type="project" value="InterPro"/>
</dbReference>
<dbReference type="InterPro" id="IPR036390">
    <property type="entry name" value="WH_DNA-bd_sf"/>
</dbReference>
<proteinExistence type="predicted"/>
<dbReference type="InterPro" id="IPR000485">
    <property type="entry name" value="AsnC-type_HTH_dom"/>
</dbReference>
<dbReference type="GO" id="GO:0003700">
    <property type="term" value="F:DNA-binding transcription factor activity"/>
    <property type="evidence" value="ECO:0007669"/>
    <property type="project" value="InterPro"/>
</dbReference>
<dbReference type="InterPro" id="IPR036388">
    <property type="entry name" value="WH-like_DNA-bd_sf"/>
</dbReference>
<evidence type="ECO:0000313" key="6">
    <source>
        <dbReference type="Proteomes" id="UP000198956"/>
    </source>
</evidence>
<evidence type="ECO:0000256" key="2">
    <source>
        <dbReference type="ARBA" id="ARBA00023125"/>
    </source>
</evidence>
<organism evidence="5 6">
    <name type="scientific">Aneurinibacillus thermoaerophilus</name>
    <dbReference type="NCBI Taxonomy" id="143495"/>
    <lineage>
        <taxon>Bacteria</taxon>
        <taxon>Bacillati</taxon>
        <taxon>Bacillota</taxon>
        <taxon>Bacilli</taxon>
        <taxon>Bacillales</taxon>
        <taxon>Paenibacillaceae</taxon>
        <taxon>Aneurinibacillus group</taxon>
        <taxon>Aneurinibacillus</taxon>
    </lineage>
</organism>
<dbReference type="Gene3D" id="1.20.120.530">
    <property type="entry name" value="GntR ligand-binding domain-like"/>
    <property type="match status" value="1"/>
</dbReference>
<sequence length="253" mass="29408">MRYHPKIIYDFFRKYIEIIYDFVYDKNMKKNIMSKTHYAYNFMRTGILNGTFGPGQRIVIDQIAKELGLSIIPVREAIRQLESEGLIQYKPYSGAIVSTINETEYVDTLSVLAILEGYATALSAAHITPDEISELERLNEQMKEALLAFEFEAFGELNREFHCVIYRKCDNQYLKEEIKKVMGKMDTLRRSAFTFVPQRAHNSVEEHARIIQMLKEGALFEDIEKMARQHKLNTASALRNRKASLFATKKNPF</sequence>
<dbReference type="Pfam" id="PF00392">
    <property type="entry name" value="GntR"/>
    <property type="match status" value="1"/>
</dbReference>
<dbReference type="EMBL" id="FNDE01000002">
    <property type="protein sequence ID" value="SDG77316.1"/>
    <property type="molecule type" value="Genomic_DNA"/>
</dbReference>
<evidence type="ECO:0000256" key="1">
    <source>
        <dbReference type="ARBA" id="ARBA00023015"/>
    </source>
</evidence>
<dbReference type="SMART" id="SM00345">
    <property type="entry name" value="HTH_GNTR"/>
    <property type="match status" value="1"/>
</dbReference>
<dbReference type="Proteomes" id="UP000198956">
    <property type="component" value="Unassembled WGS sequence"/>
</dbReference>
<keyword evidence="3" id="KW-0804">Transcription</keyword>
<dbReference type="PANTHER" id="PTHR43537">
    <property type="entry name" value="TRANSCRIPTIONAL REGULATOR, GNTR FAMILY"/>
    <property type="match status" value="1"/>
</dbReference>
<keyword evidence="1" id="KW-0805">Transcription regulation</keyword>
<protein>
    <submittedName>
        <fullName evidence="5">DNA-binding transcriptional regulator, GntR family</fullName>
    </submittedName>
</protein>
<evidence type="ECO:0000313" key="5">
    <source>
        <dbReference type="EMBL" id="SDG77316.1"/>
    </source>
</evidence>
<dbReference type="CDD" id="cd07377">
    <property type="entry name" value="WHTH_GntR"/>
    <property type="match status" value="1"/>
</dbReference>
<accession>A0A1G7WZI6</accession>
<dbReference type="PRINTS" id="PR00033">
    <property type="entry name" value="HTHASNC"/>
</dbReference>
<reference evidence="5 6" key="1">
    <citation type="submission" date="2016-10" db="EMBL/GenBank/DDBJ databases">
        <authorList>
            <person name="de Groot N.N."/>
        </authorList>
    </citation>
    <scope>NUCLEOTIDE SEQUENCE [LARGE SCALE GENOMIC DNA]</scope>
    <source>
        <strain evidence="5 6">L 420-91</strain>
    </source>
</reference>
<keyword evidence="2 5" id="KW-0238">DNA-binding</keyword>
<dbReference type="InterPro" id="IPR008920">
    <property type="entry name" value="TF_FadR/GntR_C"/>
</dbReference>
<dbReference type="PROSITE" id="PS50949">
    <property type="entry name" value="HTH_GNTR"/>
    <property type="match status" value="1"/>
</dbReference>
<dbReference type="SUPFAM" id="SSF46785">
    <property type="entry name" value="Winged helix' DNA-binding domain"/>
    <property type="match status" value="1"/>
</dbReference>
<evidence type="ECO:0000259" key="4">
    <source>
        <dbReference type="PROSITE" id="PS50949"/>
    </source>
</evidence>
<dbReference type="InterPro" id="IPR011711">
    <property type="entry name" value="GntR_C"/>
</dbReference>
<dbReference type="InterPro" id="IPR000524">
    <property type="entry name" value="Tscrpt_reg_HTH_GntR"/>
</dbReference>
<dbReference type="AlphaFoldDB" id="A0A1G7WZI6"/>
<dbReference type="PANTHER" id="PTHR43537:SF24">
    <property type="entry name" value="GLUCONATE OPERON TRANSCRIPTIONAL REPRESSOR"/>
    <property type="match status" value="1"/>
</dbReference>
<feature type="domain" description="HTH gntR-type" evidence="4">
    <location>
        <begin position="33"/>
        <end position="100"/>
    </location>
</feature>
<dbReference type="Pfam" id="PF07729">
    <property type="entry name" value="FCD"/>
    <property type="match status" value="1"/>
</dbReference>
<dbReference type="Gene3D" id="1.10.10.10">
    <property type="entry name" value="Winged helix-like DNA-binding domain superfamily/Winged helix DNA-binding domain"/>
    <property type="match status" value="1"/>
</dbReference>
<evidence type="ECO:0000256" key="3">
    <source>
        <dbReference type="ARBA" id="ARBA00023163"/>
    </source>
</evidence>